<dbReference type="GO" id="GO:0004852">
    <property type="term" value="F:uroporphyrinogen-III synthase activity"/>
    <property type="evidence" value="ECO:0007669"/>
    <property type="project" value="UniProtKB-EC"/>
</dbReference>
<dbReference type="InterPro" id="IPR003754">
    <property type="entry name" value="4pyrrol_synth_uPrphyn_synth"/>
</dbReference>
<name>A2CCY8_PROM3</name>
<dbReference type="EC" id="4.2.1.75" evidence="2"/>
<reference evidence="2 3" key="1">
    <citation type="journal article" date="2007" name="PLoS Genet.">
        <title>Patterns and implications of gene gain and loss in the evolution of Prochlorococcus.</title>
        <authorList>
            <person name="Kettler G.C."/>
            <person name="Martiny A.C."/>
            <person name="Huang K."/>
            <person name="Zucker J."/>
            <person name="Coleman M.L."/>
            <person name="Rodrigue S."/>
            <person name="Chen F."/>
            <person name="Lapidus A."/>
            <person name="Ferriera S."/>
            <person name="Johnson J."/>
            <person name="Steglich C."/>
            <person name="Church G.M."/>
            <person name="Richardson P."/>
            <person name="Chisholm S.W."/>
        </authorList>
    </citation>
    <scope>NUCLEOTIDE SEQUENCE [LARGE SCALE GENOMIC DNA]</scope>
    <source>
        <strain evidence="2 3">MIT 9303</strain>
    </source>
</reference>
<accession>A2CCY8</accession>
<dbReference type="BioCyc" id="PMAR59922:G1G80-2293-MONOMER"/>
<evidence type="ECO:0000313" key="3">
    <source>
        <dbReference type="Proteomes" id="UP000002274"/>
    </source>
</evidence>
<protein>
    <submittedName>
        <fullName evidence="2">Putative uroporphyrinogen III synthase</fullName>
        <ecNumber evidence="2">4.2.1.75</ecNumber>
    </submittedName>
</protein>
<dbReference type="RefSeq" id="WP_011827192.1">
    <property type="nucleotide sequence ID" value="NC_008820.1"/>
</dbReference>
<dbReference type="EMBL" id="CP000554">
    <property type="protein sequence ID" value="ABM79348.1"/>
    <property type="molecule type" value="Genomic_DNA"/>
</dbReference>
<dbReference type="KEGG" id="pmf:P9303_26181"/>
<dbReference type="PANTHER" id="PTHR40082">
    <property type="entry name" value="BLR5956 PROTEIN"/>
    <property type="match status" value="1"/>
</dbReference>
<organism evidence="2 3">
    <name type="scientific">Prochlorococcus marinus (strain MIT 9303)</name>
    <dbReference type="NCBI Taxonomy" id="59922"/>
    <lineage>
        <taxon>Bacteria</taxon>
        <taxon>Bacillati</taxon>
        <taxon>Cyanobacteriota</taxon>
        <taxon>Cyanophyceae</taxon>
        <taxon>Synechococcales</taxon>
        <taxon>Prochlorococcaceae</taxon>
        <taxon>Prochlorococcus</taxon>
    </lineage>
</organism>
<dbReference type="Proteomes" id="UP000002274">
    <property type="component" value="Chromosome"/>
</dbReference>
<dbReference type="SUPFAM" id="SSF69618">
    <property type="entry name" value="HemD-like"/>
    <property type="match status" value="1"/>
</dbReference>
<dbReference type="STRING" id="59922.P9303_26181"/>
<dbReference type="PANTHER" id="PTHR40082:SF1">
    <property type="entry name" value="BLR5956 PROTEIN"/>
    <property type="match status" value="1"/>
</dbReference>
<dbReference type="InterPro" id="IPR036108">
    <property type="entry name" value="4pyrrol_syn_uPrphyn_synt_sf"/>
</dbReference>
<gene>
    <name evidence="2" type="primary">hemD</name>
    <name evidence="2" type="ordered locus">P9303_26181</name>
</gene>
<feature type="domain" description="Tetrapyrrole biosynthesis uroporphyrinogen III synthase" evidence="1">
    <location>
        <begin position="27"/>
        <end position="258"/>
    </location>
</feature>
<dbReference type="HOGENOM" id="CLU_011276_9_5_3"/>
<dbReference type="InterPro" id="IPR039793">
    <property type="entry name" value="UROS/Hem4"/>
</dbReference>
<dbReference type="Pfam" id="PF02602">
    <property type="entry name" value="HEM4"/>
    <property type="match status" value="1"/>
</dbReference>
<dbReference type="Gene3D" id="3.40.50.10090">
    <property type="match status" value="2"/>
</dbReference>
<dbReference type="CDD" id="cd06578">
    <property type="entry name" value="HemD"/>
    <property type="match status" value="1"/>
</dbReference>
<dbReference type="GO" id="GO:0006780">
    <property type="term" value="P:uroporphyrinogen III biosynthetic process"/>
    <property type="evidence" value="ECO:0007669"/>
    <property type="project" value="InterPro"/>
</dbReference>
<sequence>MSSKPIAPLHGRTIIMTRAQEQQSEARSRLHALGSNVLDLPALVIGPPDDWQPLDDALADIKTFHWLVFSSANGVRAVEERLQRIGQSLANRPKGLKLAAVGRKTAQHLEHLGAAVDFVPPNFVADSLINHFPVSGFGLKMMLPRVQSGGRTILGEAFRESGAHVIEVAAYESRCPEAIPEDTATALANSNVDAIAFSSGKTAAHTASLLSHRFGSDWLQQLETVKVISIGPQTSLSCEKHFGRVDQEADPHDLEGLVSACVKACRSEAETCPPGSG</sequence>
<proteinExistence type="predicted"/>
<keyword evidence="2" id="KW-0456">Lyase</keyword>
<evidence type="ECO:0000313" key="2">
    <source>
        <dbReference type="EMBL" id="ABM79348.1"/>
    </source>
</evidence>
<dbReference type="AlphaFoldDB" id="A2CCY8"/>
<evidence type="ECO:0000259" key="1">
    <source>
        <dbReference type="Pfam" id="PF02602"/>
    </source>
</evidence>